<gene>
    <name evidence="3" type="ORF">BJG266_LOCUS46501</name>
</gene>
<feature type="non-terminal residue" evidence="3">
    <location>
        <position position="1"/>
    </location>
</feature>
<accession>A0A815X9K3</accession>
<dbReference type="GO" id="GO:0005085">
    <property type="term" value="F:guanyl-nucleotide exchange factor activity"/>
    <property type="evidence" value="ECO:0007669"/>
    <property type="project" value="InterPro"/>
</dbReference>
<dbReference type="PROSITE" id="PS50211">
    <property type="entry name" value="DENN"/>
    <property type="match status" value="1"/>
</dbReference>
<dbReference type="PANTHER" id="PTHR13677">
    <property type="entry name" value="LD41638P"/>
    <property type="match status" value="1"/>
</dbReference>
<dbReference type="PANTHER" id="PTHR13677:SF0">
    <property type="entry name" value="LD41638P"/>
    <property type="match status" value="1"/>
</dbReference>
<dbReference type="Proteomes" id="UP000663877">
    <property type="component" value="Unassembled WGS sequence"/>
</dbReference>
<dbReference type="InterPro" id="IPR024224">
    <property type="entry name" value="DENND6"/>
</dbReference>
<name>A0A815X9K3_9BILA</name>
<organism evidence="3 4">
    <name type="scientific">Adineta steineri</name>
    <dbReference type="NCBI Taxonomy" id="433720"/>
    <lineage>
        <taxon>Eukaryota</taxon>
        <taxon>Metazoa</taxon>
        <taxon>Spiralia</taxon>
        <taxon>Gnathifera</taxon>
        <taxon>Rotifera</taxon>
        <taxon>Eurotatoria</taxon>
        <taxon>Bdelloidea</taxon>
        <taxon>Adinetida</taxon>
        <taxon>Adinetidae</taxon>
        <taxon>Adineta</taxon>
    </lineage>
</organism>
<evidence type="ECO:0000313" key="3">
    <source>
        <dbReference type="EMBL" id="CAF1554715.1"/>
    </source>
</evidence>
<feature type="domain" description="UDENN" evidence="2">
    <location>
        <begin position="1"/>
        <end position="181"/>
    </location>
</feature>
<proteinExistence type="inferred from homology"/>
<dbReference type="InterPro" id="IPR037516">
    <property type="entry name" value="Tripartite_DENN"/>
</dbReference>
<comment type="caution">
    <text evidence="3">The sequence shown here is derived from an EMBL/GenBank/DDBJ whole genome shotgun (WGS) entry which is preliminary data.</text>
</comment>
<evidence type="ECO:0000256" key="1">
    <source>
        <dbReference type="ARBA" id="ARBA00007159"/>
    </source>
</evidence>
<comment type="similarity">
    <text evidence="1">Belongs to the DENND6 family.</text>
</comment>
<dbReference type="GO" id="GO:0055037">
    <property type="term" value="C:recycling endosome"/>
    <property type="evidence" value="ECO:0007669"/>
    <property type="project" value="TreeGrafter"/>
</dbReference>
<evidence type="ECO:0000259" key="2">
    <source>
        <dbReference type="PROSITE" id="PS50211"/>
    </source>
</evidence>
<reference evidence="3" key="1">
    <citation type="submission" date="2021-02" db="EMBL/GenBank/DDBJ databases">
        <authorList>
            <person name="Nowell W R."/>
        </authorList>
    </citation>
    <scope>NUCLEOTIDE SEQUENCE</scope>
</reference>
<protein>
    <recommendedName>
        <fullName evidence="2">UDENN domain-containing protein</fullName>
    </recommendedName>
</protein>
<sequence>LSVNDLEDSLELSSSPQAQMQIKKKISTTSKPFKPTLALNNNSSHLTFNMKPGLYTKYKSYLQRDKTILKKLQPTNSQQRLETVQNALLRRFFLELTQSFIIPLERYFSSLLPLQKLYQANREPPLIKDFDKEEFLKTIDQYGPQLTSGLKGDWKDLYKHFLSTPNFRLWLLNRQQEANAKIYSLYIKTLAYCHLEQDLNLSQLKELELIDLVIKFRDLIQRIEIKNDERLLTLNQVDRNDYLEKLKMKMKLIIDENLPDDMKILFNKSIKNSLT</sequence>
<evidence type="ECO:0000313" key="4">
    <source>
        <dbReference type="Proteomes" id="UP000663877"/>
    </source>
</evidence>
<dbReference type="EMBL" id="CAJNOI010004867">
    <property type="protein sequence ID" value="CAF1554715.1"/>
    <property type="molecule type" value="Genomic_DNA"/>
</dbReference>
<dbReference type="AlphaFoldDB" id="A0A815X9K3"/>